<evidence type="ECO:0000259" key="6">
    <source>
        <dbReference type="Pfam" id="PF00425"/>
    </source>
</evidence>
<dbReference type="Gene3D" id="3.40.50.880">
    <property type="match status" value="1"/>
</dbReference>
<feature type="region of interest" description="Disordered" evidence="4">
    <location>
        <begin position="222"/>
        <end position="247"/>
    </location>
</feature>
<dbReference type="InterPro" id="IPR029062">
    <property type="entry name" value="Class_I_gatase-like"/>
</dbReference>
<dbReference type="PANTHER" id="PTHR11236">
    <property type="entry name" value="AMINOBENZOATE/ANTHRANILATE SYNTHASE"/>
    <property type="match status" value="1"/>
</dbReference>
<dbReference type="UniPathway" id="UPA00035">
    <property type="reaction ID" value="UER00040"/>
</dbReference>
<dbReference type="Gene3D" id="3.60.120.10">
    <property type="entry name" value="Anthranilate synthase"/>
    <property type="match status" value="1"/>
</dbReference>
<evidence type="ECO:0000256" key="1">
    <source>
        <dbReference type="ARBA" id="ARBA00022962"/>
    </source>
</evidence>
<dbReference type="PROSITE" id="PS51273">
    <property type="entry name" value="GATASE_TYPE_1"/>
    <property type="match status" value="1"/>
</dbReference>
<evidence type="ECO:0000259" key="7">
    <source>
        <dbReference type="Pfam" id="PF04715"/>
    </source>
</evidence>
<evidence type="ECO:0000259" key="5">
    <source>
        <dbReference type="Pfam" id="PF00117"/>
    </source>
</evidence>
<evidence type="ECO:0000256" key="4">
    <source>
        <dbReference type="SAM" id="MobiDB-lite"/>
    </source>
</evidence>
<comment type="catalytic activity">
    <reaction evidence="3">
        <text>chorismate + L-glutamine = anthranilate + pyruvate + L-glutamate + H(+)</text>
        <dbReference type="Rhea" id="RHEA:21732"/>
        <dbReference type="ChEBI" id="CHEBI:15361"/>
        <dbReference type="ChEBI" id="CHEBI:15378"/>
        <dbReference type="ChEBI" id="CHEBI:16567"/>
        <dbReference type="ChEBI" id="CHEBI:29748"/>
        <dbReference type="ChEBI" id="CHEBI:29985"/>
        <dbReference type="ChEBI" id="CHEBI:58359"/>
        <dbReference type="EC" id="4.1.3.27"/>
    </reaction>
</comment>
<keyword evidence="3" id="KW-0028">Amino-acid biosynthesis</keyword>
<dbReference type="SUPFAM" id="SSF52317">
    <property type="entry name" value="Class I glutamine amidotransferase-like"/>
    <property type="match status" value="1"/>
</dbReference>
<dbReference type="NCBIfam" id="TIGR00566">
    <property type="entry name" value="trpG_papA"/>
    <property type="match status" value="1"/>
</dbReference>
<dbReference type="InterPro" id="IPR017926">
    <property type="entry name" value="GATASE"/>
</dbReference>
<dbReference type="Pfam" id="PF04715">
    <property type="entry name" value="Anth_synt_I_N"/>
    <property type="match status" value="1"/>
</dbReference>
<dbReference type="PANTHER" id="PTHR11236:SF9">
    <property type="entry name" value="ANTHRANILATE SYNTHASE COMPONENT 1"/>
    <property type="match status" value="1"/>
</dbReference>
<name>A0A8J6U4K3_9HYPH</name>
<dbReference type="PRINTS" id="PR00099">
    <property type="entry name" value="CPSGATASE"/>
</dbReference>
<evidence type="ECO:0000256" key="2">
    <source>
        <dbReference type="NCBIfam" id="TIGR01815"/>
    </source>
</evidence>
<keyword evidence="3" id="KW-0822">Tryptophan biosynthesis</keyword>
<keyword evidence="1" id="KW-0315">Glutamine amidotransferase</keyword>
<dbReference type="EMBL" id="JACVVX010000002">
    <property type="protein sequence ID" value="MBD0414490.1"/>
    <property type="molecule type" value="Genomic_DNA"/>
</dbReference>
<dbReference type="NCBIfam" id="TIGR01815">
    <property type="entry name" value="TrpE-clade3"/>
    <property type="match status" value="1"/>
</dbReference>
<dbReference type="InterPro" id="IPR005801">
    <property type="entry name" value="ADC_synthase"/>
</dbReference>
<gene>
    <name evidence="8" type="ORF">ICI42_07480</name>
</gene>
<dbReference type="GO" id="GO:0004049">
    <property type="term" value="F:anthranilate synthase activity"/>
    <property type="evidence" value="ECO:0007669"/>
    <property type="project" value="UniProtKB-UniRule"/>
</dbReference>
<keyword evidence="3" id="KW-0057">Aromatic amino acid biosynthesis</keyword>
<dbReference type="CDD" id="cd01743">
    <property type="entry name" value="GATase1_Anthranilate_Synthase"/>
    <property type="match status" value="1"/>
</dbReference>
<reference evidence="8" key="1">
    <citation type="submission" date="2020-09" db="EMBL/GenBank/DDBJ databases">
        <title>Genome seq and assembly of Tianweitania sp.</title>
        <authorList>
            <person name="Chhetri G."/>
        </authorList>
    </citation>
    <scope>NUCLEOTIDE SEQUENCE</scope>
    <source>
        <strain evidence="8">Rool2</strain>
    </source>
</reference>
<dbReference type="PRINTS" id="PR00097">
    <property type="entry name" value="ANTSNTHASEII"/>
</dbReference>
<feature type="compositionally biased region" description="Basic and acidic residues" evidence="4">
    <location>
        <begin position="225"/>
        <end position="246"/>
    </location>
</feature>
<organism evidence="8 9">
    <name type="scientific">Oryzicola mucosus</name>
    <dbReference type="NCBI Taxonomy" id="2767425"/>
    <lineage>
        <taxon>Bacteria</taxon>
        <taxon>Pseudomonadati</taxon>
        <taxon>Pseudomonadota</taxon>
        <taxon>Alphaproteobacteria</taxon>
        <taxon>Hyphomicrobiales</taxon>
        <taxon>Phyllobacteriaceae</taxon>
        <taxon>Oryzicola</taxon>
    </lineage>
</organism>
<dbReference type="InterPro" id="IPR010112">
    <property type="entry name" value="TrpE-G_bact"/>
</dbReference>
<evidence type="ECO:0000313" key="8">
    <source>
        <dbReference type="EMBL" id="MBD0414490.1"/>
    </source>
</evidence>
<dbReference type="PIRSF" id="PIRSF036934">
    <property type="entry name" value="TrpE-G"/>
    <property type="match status" value="1"/>
</dbReference>
<evidence type="ECO:0000256" key="3">
    <source>
        <dbReference type="PIRNR" id="PIRNR036934"/>
    </source>
</evidence>
<protein>
    <recommendedName>
        <fullName evidence="2 3">Anthranilate synthase</fullName>
        <ecNumber evidence="2 3">4.1.3.27</ecNumber>
    </recommendedName>
</protein>
<feature type="domain" description="Anthranilate synthase component I N-terminal" evidence="7">
    <location>
        <begin position="60"/>
        <end position="204"/>
    </location>
</feature>
<dbReference type="EC" id="4.1.3.27" evidence="2 3"/>
<dbReference type="AlphaFoldDB" id="A0A8J6U4K3"/>
<dbReference type="Proteomes" id="UP000643405">
    <property type="component" value="Unassembled WGS sequence"/>
</dbReference>
<keyword evidence="9" id="KW-1185">Reference proteome</keyword>
<dbReference type="GO" id="GO:0000162">
    <property type="term" value="P:L-tryptophan biosynthetic process"/>
    <property type="evidence" value="ECO:0007669"/>
    <property type="project" value="UniProtKB-UniRule"/>
</dbReference>
<dbReference type="RefSeq" id="WP_188163930.1">
    <property type="nucleotide sequence ID" value="NZ_JACVVX010000002.1"/>
</dbReference>
<comment type="caution">
    <text evidence="8">The sequence shown here is derived from an EMBL/GenBank/DDBJ whole genome shotgun (WGS) entry which is preliminary data.</text>
</comment>
<sequence>MTVEVLEDGAERFVTEGGVTITRTRHETTYPGAIETYVDGLNSRRGAVFSSNYEYPGRYTRWDTAMIDPPLVISARNRHMRIEALNQRGEVMLPIIARTLLAEKDIALTQTTKRRLALVIAQPDRVFTEEERSRIPSVFTVLRAITSLFKTANDSNLGLYGAFGYDLAFQFDPVEHKLVRAESQRDLVLFLPDEILVVDHHMAKAWTDRYDYSGDGFDTAGLPRDAVEEPFRPSDRIPPRGDHEPGEYSSLVERAKESFRRGDLFEVVPGQMFFERCETAPSEISRRLKATNPSPYSFFINLGEGEFLVGASPEMFVRVNGRRVETCPISGTIKRGEDAISDSEQILKLLNSKKDESELTMCSDVDRNDKSRVCEPGSVRVIGRRQIEMYSRLIHTVDHIEGRLREGMDAFDAFLSHAWAVTVTGAPKLWAMRFIENNEKSPRAWYGGAVGMVHFNGDLNTGLTLRTIRIKDGIAEVRAGATLLYDSDPQEEEAETELKASAMISAIRDAKAGNAAKDQRTSARVGEGVNILLVDHEDSFVHTLANYFRQTGAVVSTVRTPVADEVFDRLKPDLVVLSPGPGTPKDFDCAATIKKARARELPIFGVCLGLQALAEAYGGELRQLHVPMHGKPSRIRVSKPGIIFSGLPKEVTVGRYHSIFADPVRLPDDFIVTAETEDGVIMAFEHRKEPIAAVQFHPESIMTLGHDAGMRMIENVVAHLPRKAREKAA</sequence>
<feature type="domain" description="Chorismate-utilising enzyme C-terminal" evidence="6">
    <location>
        <begin position="247"/>
        <end position="499"/>
    </location>
</feature>
<dbReference type="InterPro" id="IPR015890">
    <property type="entry name" value="Chorismate_C"/>
</dbReference>
<dbReference type="InterPro" id="IPR006221">
    <property type="entry name" value="TrpG/PapA_dom"/>
</dbReference>
<proteinExistence type="predicted"/>
<dbReference type="Pfam" id="PF00425">
    <property type="entry name" value="Chorismate_bind"/>
    <property type="match status" value="1"/>
</dbReference>
<dbReference type="SUPFAM" id="SSF56322">
    <property type="entry name" value="ADC synthase"/>
    <property type="match status" value="1"/>
</dbReference>
<keyword evidence="3 8" id="KW-0456">Lyase</keyword>
<dbReference type="InterPro" id="IPR019999">
    <property type="entry name" value="Anth_synth_I-like"/>
</dbReference>
<dbReference type="InterPro" id="IPR006805">
    <property type="entry name" value="Anth_synth_I_N"/>
</dbReference>
<comment type="pathway">
    <text evidence="3">Amino-acid biosynthesis; L-tryptophan biosynthesis; L-tryptophan from chorismate: step 1/5.</text>
</comment>
<accession>A0A8J6U4K3</accession>
<dbReference type="Pfam" id="PF00117">
    <property type="entry name" value="GATase"/>
    <property type="match status" value="1"/>
</dbReference>
<feature type="domain" description="Glutamine amidotransferase" evidence="5">
    <location>
        <begin position="532"/>
        <end position="706"/>
    </location>
</feature>
<evidence type="ECO:0000313" key="9">
    <source>
        <dbReference type="Proteomes" id="UP000643405"/>
    </source>
</evidence>
<dbReference type="NCBIfam" id="NF010081">
    <property type="entry name" value="PRK13566.1"/>
    <property type="match status" value="1"/>
</dbReference>
<dbReference type="PRINTS" id="PR00096">
    <property type="entry name" value="GATASE"/>
</dbReference>